<name>A0ABD1IJB1_SALDI</name>
<dbReference type="Gene3D" id="1.10.10.10">
    <property type="entry name" value="Winged helix-like DNA-binding domain superfamily/Winged helix DNA-binding domain"/>
    <property type="match status" value="1"/>
</dbReference>
<protein>
    <submittedName>
        <fullName evidence="7">Heat stress transcription factor A-2b-like isoform X1</fullName>
    </submittedName>
</protein>
<feature type="domain" description="HSF-type DNA-binding" evidence="6">
    <location>
        <begin position="19"/>
        <end position="115"/>
    </location>
</feature>
<dbReference type="FunFam" id="1.10.10.10:FF:000660">
    <property type="entry name" value="Heat stress transcription factor A-6b"/>
    <property type="match status" value="1"/>
</dbReference>
<dbReference type="PRINTS" id="PR00056">
    <property type="entry name" value="HSFDOMAIN"/>
</dbReference>
<evidence type="ECO:0000256" key="4">
    <source>
        <dbReference type="ARBA" id="ARBA00023242"/>
    </source>
</evidence>
<dbReference type="SUPFAM" id="SSF46785">
    <property type="entry name" value="Winged helix' DNA-binding domain"/>
    <property type="match status" value="1"/>
</dbReference>
<evidence type="ECO:0000313" key="7">
    <source>
        <dbReference type="EMBL" id="KAL1567371.1"/>
    </source>
</evidence>
<dbReference type="Proteomes" id="UP001567538">
    <property type="component" value="Unassembled WGS sequence"/>
</dbReference>
<dbReference type="SMART" id="SM00415">
    <property type="entry name" value="HSF"/>
    <property type="match status" value="1"/>
</dbReference>
<evidence type="ECO:0000256" key="1">
    <source>
        <dbReference type="ARBA" id="ARBA00004123"/>
    </source>
</evidence>
<dbReference type="AlphaFoldDB" id="A0ABD1IJB1"/>
<comment type="subcellular location">
    <subcellularLocation>
        <location evidence="1">Nucleus</location>
    </subcellularLocation>
</comment>
<dbReference type="InterPro" id="IPR036388">
    <property type="entry name" value="WH-like_DNA-bd_sf"/>
</dbReference>
<comment type="caution">
    <text evidence="7">The sequence shown here is derived from an EMBL/GenBank/DDBJ whole genome shotgun (WGS) entry which is preliminary data.</text>
</comment>
<keyword evidence="2" id="KW-0346">Stress response</keyword>
<dbReference type="GO" id="GO:0003677">
    <property type="term" value="F:DNA binding"/>
    <property type="evidence" value="ECO:0007669"/>
    <property type="project" value="UniProtKB-KW"/>
</dbReference>
<dbReference type="InterPro" id="IPR000232">
    <property type="entry name" value="HSF_DNA-bd"/>
</dbReference>
<proteinExistence type="inferred from homology"/>
<evidence type="ECO:0000259" key="6">
    <source>
        <dbReference type="SMART" id="SM00415"/>
    </source>
</evidence>
<dbReference type="PANTHER" id="PTHR10015">
    <property type="entry name" value="HEAT SHOCK TRANSCRIPTION FACTOR"/>
    <property type="match status" value="1"/>
</dbReference>
<keyword evidence="4" id="KW-0539">Nucleus</keyword>
<organism evidence="7 8">
    <name type="scientific">Salvia divinorum</name>
    <name type="common">Maria pastora</name>
    <name type="synonym">Diviner's sage</name>
    <dbReference type="NCBI Taxonomy" id="28513"/>
    <lineage>
        <taxon>Eukaryota</taxon>
        <taxon>Viridiplantae</taxon>
        <taxon>Streptophyta</taxon>
        <taxon>Embryophyta</taxon>
        <taxon>Tracheophyta</taxon>
        <taxon>Spermatophyta</taxon>
        <taxon>Magnoliopsida</taxon>
        <taxon>eudicotyledons</taxon>
        <taxon>Gunneridae</taxon>
        <taxon>Pentapetalae</taxon>
        <taxon>asterids</taxon>
        <taxon>lamiids</taxon>
        <taxon>Lamiales</taxon>
        <taxon>Lamiaceae</taxon>
        <taxon>Nepetoideae</taxon>
        <taxon>Mentheae</taxon>
        <taxon>Salviinae</taxon>
        <taxon>Salvia</taxon>
        <taxon>Salvia subgen. Calosphace</taxon>
    </lineage>
</organism>
<reference evidence="7 8" key="1">
    <citation type="submission" date="2024-06" db="EMBL/GenBank/DDBJ databases">
        <title>A chromosome level genome sequence of Diviner's sage (Salvia divinorum).</title>
        <authorList>
            <person name="Ford S.A."/>
            <person name="Ro D.-K."/>
            <person name="Ness R.W."/>
            <person name="Phillips M.A."/>
        </authorList>
    </citation>
    <scope>NUCLEOTIDE SEQUENCE [LARGE SCALE GENOMIC DNA]</scope>
    <source>
        <strain evidence="7">SAF-2024a</strain>
        <tissue evidence="7">Leaf</tissue>
    </source>
</reference>
<evidence type="ECO:0000256" key="5">
    <source>
        <dbReference type="RuleBase" id="RU004020"/>
    </source>
</evidence>
<dbReference type="InterPro" id="IPR036390">
    <property type="entry name" value="WH_DNA-bd_sf"/>
</dbReference>
<dbReference type="PANTHER" id="PTHR10015:SF308">
    <property type="entry name" value="HSF-TYPE DNA-BINDING DOMAIN-CONTAINING PROTEIN"/>
    <property type="match status" value="1"/>
</dbReference>
<keyword evidence="8" id="KW-1185">Reference proteome</keyword>
<sequence>MAAPHAACRVGSKPHKIKCPAPFISKTFDLLDAAEAGGATAVVSWNSGGNGFVVWSPAEFSKLMLPTYFKHNNFSSFVRQLNTYGFKKTASKRWEFKHEKFLKGLKHLLVEISRKKVEPSTFPQFLEASRGGHQDGITARMAASLMKENQTLRRERVELKMQISHFKTMEMRLLGCISQYMTARCQGQTQENNTEGAKIENF</sequence>
<dbReference type="GO" id="GO:0005634">
    <property type="term" value="C:nucleus"/>
    <property type="evidence" value="ECO:0007669"/>
    <property type="project" value="UniProtKB-SubCell"/>
</dbReference>
<evidence type="ECO:0000256" key="3">
    <source>
        <dbReference type="ARBA" id="ARBA00023125"/>
    </source>
</evidence>
<gene>
    <name evidence="7" type="ORF">AAHA92_02858</name>
</gene>
<comment type="similarity">
    <text evidence="5">Belongs to the HSF family.</text>
</comment>
<dbReference type="EMBL" id="JBEAFC010000002">
    <property type="protein sequence ID" value="KAL1567371.1"/>
    <property type="molecule type" value="Genomic_DNA"/>
</dbReference>
<accession>A0ABD1IJB1</accession>
<keyword evidence="3" id="KW-0238">DNA-binding</keyword>
<dbReference type="Pfam" id="PF00447">
    <property type="entry name" value="HSF_DNA-bind"/>
    <property type="match status" value="1"/>
</dbReference>
<evidence type="ECO:0000313" key="8">
    <source>
        <dbReference type="Proteomes" id="UP001567538"/>
    </source>
</evidence>
<evidence type="ECO:0000256" key="2">
    <source>
        <dbReference type="ARBA" id="ARBA00023016"/>
    </source>
</evidence>